<dbReference type="EMBL" id="HBUF01287474">
    <property type="protein sequence ID" value="CAG6688589.1"/>
    <property type="molecule type" value="Transcribed_RNA"/>
</dbReference>
<dbReference type="EMBL" id="HBUF01113479">
    <property type="protein sequence ID" value="CAG6640701.1"/>
    <property type="molecule type" value="Transcribed_RNA"/>
</dbReference>
<dbReference type="EMBL" id="HBUF01343331">
    <property type="protein sequence ID" value="CAG6706520.1"/>
    <property type="molecule type" value="Transcribed_RNA"/>
</dbReference>
<accession>A0A8D9BL38</accession>
<dbReference type="EMBL" id="HBUF01639569">
    <property type="protein sequence ID" value="CAG6784751.1"/>
    <property type="molecule type" value="Transcribed_RNA"/>
</dbReference>
<dbReference type="InterPro" id="IPR005055">
    <property type="entry name" value="A10/PebIII"/>
</dbReference>
<dbReference type="EMBL" id="HBUF01639568">
    <property type="protein sequence ID" value="CAG6784750.1"/>
    <property type="molecule type" value="Transcribed_RNA"/>
</dbReference>
<dbReference type="EMBL" id="HBUF01639567">
    <property type="protein sequence ID" value="CAG6784749.1"/>
    <property type="molecule type" value="Transcribed_RNA"/>
</dbReference>
<evidence type="ECO:0000313" key="2">
    <source>
        <dbReference type="EMBL" id="CAG6784750.1"/>
    </source>
</evidence>
<dbReference type="EMBL" id="HBUF01343334">
    <property type="protein sequence ID" value="CAG6706529.1"/>
    <property type="molecule type" value="Transcribed_RNA"/>
</dbReference>
<dbReference type="EMBL" id="HBUF01113480">
    <property type="protein sequence ID" value="CAG6640703.1"/>
    <property type="molecule type" value="Transcribed_RNA"/>
</dbReference>
<dbReference type="EMBL" id="HBUF01287476">
    <property type="protein sequence ID" value="CAG6688591.1"/>
    <property type="molecule type" value="Transcribed_RNA"/>
</dbReference>
<sequence>MRPRRPYLLYAAVLVALASLACARPQQANSIPSTSTTTAKDEIPAYPTRYDAIDVDLILGNDRIIRRFIDCILGRGPCTREGLELKRIIPDAIRTECTKCNPSQKKHVGKVLSYLFHNRKNYWDELLAKFDPDKSLREKYGFT</sequence>
<dbReference type="EMBL" id="HBUF01287475">
    <property type="protein sequence ID" value="CAG6688590.1"/>
    <property type="molecule type" value="Transcribed_RNA"/>
</dbReference>
<dbReference type="EMBL" id="HBUF01343332">
    <property type="protein sequence ID" value="CAG6706523.1"/>
    <property type="molecule type" value="Transcribed_RNA"/>
</dbReference>
<dbReference type="EMBL" id="HBUF01343335">
    <property type="protein sequence ID" value="CAG6706532.1"/>
    <property type="molecule type" value="Transcribed_RNA"/>
</dbReference>
<protein>
    <submittedName>
        <fullName evidence="2">Ejaculatory bulb-specific protein 3</fullName>
    </submittedName>
</protein>
<dbReference type="EMBL" id="HBUF01113476">
    <property type="protein sequence ID" value="CAG6640695.1"/>
    <property type="molecule type" value="Transcribed_RNA"/>
</dbReference>
<dbReference type="AlphaFoldDB" id="A0A8D9BL38"/>
<dbReference type="EMBL" id="HBUF01287473">
    <property type="protein sequence ID" value="CAG6688588.1"/>
    <property type="molecule type" value="Transcribed_RNA"/>
</dbReference>
<dbReference type="EMBL" id="HBUF01343336">
    <property type="protein sequence ID" value="CAG6706535.1"/>
    <property type="molecule type" value="Transcribed_RNA"/>
</dbReference>
<dbReference type="EMBL" id="HBUF01113477">
    <property type="protein sequence ID" value="CAG6640697.1"/>
    <property type="molecule type" value="Transcribed_RNA"/>
</dbReference>
<dbReference type="Gene3D" id="1.10.2080.10">
    <property type="entry name" value="Insect odorant-binding protein A10/Ejaculatory bulb-specific protein 3"/>
    <property type="match status" value="1"/>
</dbReference>
<name>A0A8D9BL38_9HEMI</name>
<dbReference type="PANTHER" id="PTHR11257:SF12">
    <property type="entry name" value="EJACULATORY BULB-SPECIFIC PROTEIN 3-RELATED"/>
    <property type="match status" value="1"/>
</dbReference>
<dbReference type="EMBL" id="HBUF01343333">
    <property type="protein sequence ID" value="CAG6706526.1"/>
    <property type="molecule type" value="Transcribed_RNA"/>
</dbReference>
<evidence type="ECO:0000256" key="1">
    <source>
        <dbReference type="SAM" id="SignalP"/>
    </source>
</evidence>
<keyword evidence="1" id="KW-0732">Signal</keyword>
<feature type="signal peptide" evidence="1">
    <location>
        <begin position="1"/>
        <end position="23"/>
    </location>
</feature>
<dbReference type="PANTHER" id="PTHR11257">
    <property type="entry name" value="CHEMOSENSORY PROTEIN-RELATED"/>
    <property type="match status" value="1"/>
</dbReference>
<dbReference type="InterPro" id="IPR036682">
    <property type="entry name" value="OS_D_A10/PebIII_sf"/>
</dbReference>
<dbReference type="PROSITE" id="PS51257">
    <property type="entry name" value="PROKAR_LIPOPROTEIN"/>
    <property type="match status" value="1"/>
</dbReference>
<dbReference type="EMBL" id="HBUF01113478">
    <property type="protein sequence ID" value="CAG6640699.1"/>
    <property type="molecule type" value="Transcribed_RNA"/>
</dbReference>
<dbReference type="EMBL" id="HBUF01113481">
    <property type="protein sequence ID" value="CAG6640705.1"/>
    <property type="molecule type" value="Transcribed_RNA"/>
</dbReference>
<dbReference type="Pfam" id="PF03392">
    <property type="entry name" value="OS-D"/>
    <property type="match status" value="1"/>
</dbReference>
<feature type="chain" id="PRO_5036262857" evidence="1">
    <location>
        <begin position="24"/>
        <end position="143"/>
    </location>
</feature>
<reference evidence="2" key="1">
    <citation type="submission" date="2021-05" db="EMBL/GenBank/DDBJ databases">
        <authorList>
            <person name="Alioto T."/>
            <person name="Alioto T."/>
            <person name="Gomez Garrido J."/>
        </authorList>
    </citation>
    <scope>NUCLEOTIDE SEQUENCE</scope>
</reference>
<organism evidence="2">
    <name type="scientific">Cacopsylla melanoneura</name>
    <dbReference type="NCBI Taxonomy" id="428564"/>
    <lineage>
        <taxon>Eukaryota</taxon>
        <taxon>Metazoa</taxon>
        <taxon>Ecdysozoa</taxon>
        <taxon>Arthropoda</taxon>
        <taxon>Hexapoda</taxon>
        <taxon>Insecta</taxon>
        <taxon>Pterygota</taxon>
        <taxon>Neoptera</taxon>
        <taxon>Paraneoptera</taxon>
        <taxon>Hemiptera</taxon>
        <taxon>Sternorrhyncha</taxon>
        <taxon>Psylloidea</taxon>
        <taxon>Psyllidae</taxon>
        <taxon>Psyllinae</taxon>
        <taxon>Cacopsylla</taxon>
    </lineage>
</organism>
<dbReference type="SUPFAM" id="SSF100910">
    <property type="entry name" value="Chemosensory protein Csp2"/>
    <property type="match status" value="1"/>
</dbReference>
<proteinExistence type="predicted"/>